<dbReference type="AlphaFoldDB" id="A0A914QG39"/>
<dbReference type="InterPro" id="IPR015797">
    <property type="entry name" value="NUDIX_hydrolase-like_dom_sf"/>
</dbReference>
<keyword evidence="7" id="KW-0464">Manganese</keyword>
<evidence type="ECO:0000313" key="9">
    <source>
        <dbReference type="Proteomes" id="UP000887578"/>
    </source>
</evidence>
<dbReference type="PANTHER" id="PTHR12318">
    <property type="entry name" value="TESTOSTERONE-REGULATED PROTEIN RP2"/>
    <property type="match status" value="1"/>
</dbReference>
<dbReference type="GO" id="GO:0005739">
    <property type="term" value="C:mitochondrion"/>
    <property type="evidence" value="ECO:0007669"/>
    <property type="project" value="TreeGrafter"/>
</dbReference>
<organism evidence="9 10">
    <name type="scientific">Panagrolaimus davidi</name>
    <dbReference type="NCBI Taxonomy" id="227884"/>
    <lineage>
        <taxon>Eukaryota</taxon>
        <taxon>Metazoa</taxon>
        <taxon>Ecdysozoa</taxon>
        <taxon>Nematoda</taxon>
        <taxon>Chromadorea</taxon>
        <taxon>Rhabditida</taxon>
        <taxon>Tylenchina</taxon>
        <taxon>Panagrolaimomorpha</taxon>
        <taxon>Panagrolaimoidea</taxon>
        <taxon>Panagrolaimidae</taxon>
        <taxon>Panagrolaimus</taxon>
    </lineage>
</organism>
<dbReference type="InterPro" id="IPR000086">
    <property type="entry name" value="NUDIX_hydrolase_dom"/>
</dbReference>
<dbReference type="GO" id="GO:0046872">
    <property type="term" value="F:metal ion binding"/>
    <property type="evidence" value="ECO:0007669"/>
    <property type="project" value="UniProtKB-KW"/>
</dbReference>
<dbReference type="InterPro" id="IPR039121">
    <property type="entry name" value="NUDT19"/>
</dbReference>
<evidence type="ECO:0000313" key="10">
    <source>
        <dbReference type="WBParaSite" id="PDA_v2.g28415.t1"/>
    </source>
</evidence>
<evidence type="ECO:0000256" key="6">
    <source>
        <dbReference type="ARBA" id="ARBA00022842"/>
    </source>
</evidence>
<proteinExistence type="inferred from homology"/>
<dbReference type="CDD" id="cd18870">
    <property type="entry name" value="NUDIX_AcylCoAdiphos_Nudt19"/>
    <property type="match status" value="1"/>
</dbReference>
<evidence type="ECO:0000256" key="5">
    <source>
        <dbReference type="ARBA" id="ARBA00022801"/>
    </source>
</evidence>
<evidence type="ECO:0000256" key="4">
    <source>
        <dbReference type="ARBA" id="ARBA00022723"/>
    </source>
</evidence>
<dbReference type="GO" id="GO:0016818">
    <property type="term" value="F:hydrolase activity, acting on acid anhydrides, in phosphorus-containing anhydrides"/>
    <property type="evidence" value="ECO:0007669"/>
    <property type="project" value="InterPro"/>
</dbReference>
<dbReference type="Proteomes" id="UP000887578">
    <property type="component" value="Unplaced"/>
</dbReference>
<keyword evidence="6" id="KW-0460">Magnesium</keyword>
<comment type="similarity">
    <text evidence="3">Belongs to the Nudix hydrolase family.</text>
</comment>
<dbReference type="WBParaSite" id="PDA_v2.g28415.t1">
    <property type="protein sequence ID" value="PDA_v2.g28415.t1"/>
    <property type="gene ID" value="PDA_v2.g28415"/>
</dbReference>
<evidence type="ECO:0000256" key="7">
    <source>
        <dbReference type="ARBA" id="ARBA00023211"/>
    </source>
</evidence>
<comment type="cofactor">
    <cofactor evidence="1">
        <name>Mn(2+)</name>
        <dbReference type="ChEBI" id="CHEBI:29035"/>
    </cofactor>
</comment>
<evidence type="ECO:0000256" key="1">
    <source>
        <dbReference type="ARBA" id="ARBA00001936"/>
    </source>
</evidence>
<dbReference type="PANTHER" id="PTHR12318:SF0">
    <property type="entry name" value="ACYL-COENZYME A DIPHOSPHATASE NUDT19"/>
    <property type="match status" value="1"/>
</dbReference>
<evidence type="ECO:0000256" key="3">
    <source>
        <dbReference type="ARBA" id="ARBA00005582"/>
    </source>
</evidence>
<reference evidence="10" key="1">
    <citation type="submission" date="2022-11" db="UniProtKB">
        <authorList>
            <consortium name="WormBaseParasite"/>
        </authorList>
    </citation>
    <scope>IDENTIFICATION</scope>
</reference>
<keyword evidence="4" id="KW-0479">Metal-binding</keyword>
<dbReference type="PROSITE" id="PS51462">
    <property type="entry name" value="NUDIX"/>
    <property type="match status" value="1"/>
</dbReference>
<feature type="domain" description="Nudix hydrolase" evidence="8">
    <location>
        <begin position="2"/>
        <end position="212"/>
    </location>
</feature>
<comment type="cofactor">
    <cofactor evidence="2">
        <name>Mg(2+)</name>
        <dbReference type="ChEBI" id="CHEBI:18420"/>
    </cofactor>
</comment>
<dbReference type="SUPFAM" id="SSF55811">
    <property type="entry name" value="Nudix"/>
    <property type="match status" value="1"/>
</dbReference>
<keyword evidence="9" id="KW-1185">Reference proteome</keyword>
<evidence type="ECO:0000256" key="2">
    <source>
        <dbReference type="ARBA" id="ARBA00001946"/>
    </source>
</evidence>
<dbReference type="Gene3D" id="3.90.79.10">
    <property type="entry name" value="Nucleoside Triphosphate Pyrophosphohydrolase"/>
    <property type="match status" value="1"/>
</dbReference>
<sequence length="343" mass="39925">MSLKIAATTILRNDAREVLMLKRGATAKFMPNSLVFPGGIVEPKIDASFPESKTNYEEKNYDGILLNGFKNDFPLRVGAARELFEEAGVLLVFNVNVREFYPITPEHDKSLNEWRKKVREDPSKFSQLFGSSLKLDVDALIPWSNWLTPASYNRRFDTVFFIVPITETITEEFCEREMAGAKWDIPSHFIERNYGEERLSLPPPQFYELARLRLMHCNERESLEKMSNPFKICPQVVLNSDTPGIRTTLMPGDFCFDWSKRFEGTPLKTLTTKELTPTENVSIHRITFSENPLYSQINLEIKNVDRLSNKIHLFHCQETFTEERQRILDEILNEPKRRNKHEK</sequence>
<keyword evidence="5" id="KW-0378">Hydrolase</keyword>
<accession>A0A914QG39</accession>
<protein>
    <submittedName>
        <fullName evidence="10">Nudix hydrolase domain-containing protein</fullName>
    </submittedName>
</protein>
<evidence type="ECO:0000259" key="8">
    <source>
        <dbReference type="PROSITE" id="PS51462"/>
    </source>
</evidence>
<name>A0A914QG39_9BILA</name>